<comment type="similarity">
    <text evidence="2">Belongs to the OmpP1/FadL family.</text>
</comment>
<dbReference type="PANTHER" id="PTHR35093">
    <property type="entry name" value="OUTER MEMBRANE PROTEIN NMB0088-RELATED"/>
    <property type="match status" value="1"/>
</dbReference>
<evidence type="ECO:0000313" key="10">
    <source>
        <dbReference type="Proteomes" id="UP000199371"/>
    </source>
</evidence>
<keyword evidence="7" id="KW-0998">Cell outer membrane</keyword>
<organism evidence="9 10">
    <name type="scientific">Rheinheimera pacifica</name>
    <dbReference type="NCBI Taxonomy" id="173990"/>
    <lineage>
        <taxon>Bacteria</taxon>
        <taxon>Pseudomonadati</taxon>
        <taxon>Pseudomonadota</taxon>
        <taxon>Gammaproteobacteria</taxon>
        <taxon>Chromatiales</taxon>
        <taxon>Chromatiaceae</taxon>
        <taxon>Rheinheimera</taxon>
    </lineage>
</organism>
<dbReference type="Proteomes" id="UP000199371">
    <property type="component" value="Unassembled WGS sequence"/>
</dbReference>
<gene>
    <name evidence="9" type="ORF">SAMN05660691_01498</name>
</gene>
<keyword evidence="6" id="KW-0472">Membrane</keyword>
<sequence length="489" mass="52895">MIRKSAVSLAVLSALVSVTAHAEGYKLFEQSVSSMGNAYAGRGAQITDATLVYSNPAALTQLDGAQLSGGLNLISAKTNYRNAQAQSANGQSVVGRTDGENSLNELVPFVFYSDKVSDRLSWGIGFYVPFGLSSDYDDDFVGRYFADETAVQVLSLQPAIGYKLNEQWSIGGGISINRAEGTLSKFKDHSGLCELGEQTTNAMFGAPVYNDAYCNSHYKVEGDDIAFGYTLGIHGEPVAGTRLALTYHSAVRFTLKGDSEITNTPITGANVVGNPNYMVVAPNLPAIDLSTGKLAANSRLTEASKLALTTPASAAFSLDRQVTEALSLQFSAAWTQWSEFQSIDIVSDDANPSISLNTQSAANLNAEGYIGYIPEYWQNSWSFAVGATYVYQSDLTLKAGVAFDENPISQEHKTARIPTDDRVWVTVGANWQLADNLSLDFAYGYLFTGDVSVNEREYNVQDQALYNSGYQGEYSNKGQLFAVQANYRF</sequence>
<dbReference type="SUPFAM" id="SSF56935">
    <property type="entry name" value="Porins"/>
    <property type="match status" value="1"/>
</dbReference>
<feature type="signal peptide" evidence="8">
    <location>
        <begin position="1"/>
        <end position="22"/>
    </location>
</feature>
<proteinExistence type="inferred from homology"/>
<evidence type="ECO:0000256" key="7">
    <source>
        <dbReference type="ARBA" id="ARBA00023237"/>
    </source>
</evidence>
<evidence type="ECO:0000256" key="4">
    <source>
        <dbReference type="ARBA" id="ARBA00022692"/>
    </source>
</evidence>
<keyword evidence="3" id="KW-1134">Transmembrane beta strand</keyword>
<evidence type="ECO:0000256" key="8">
    <source>
        <dbReference type="SAM" id="SignalP"/>
    </source>
</evidence>
<dbReference type="STRING" id="173990.SAMN05660691_01498"/>
<dbReference type="PANTHER" id="PTHR35093:SF8">
    <property type="entry name" value="OUTER MEMBRANE PROTEIN NMB0088-RELATED"/>
    <property type="match status" value="1"/>
</dbReference>
<protein>
    <submittedName>
        <fullName evidence="9">Long-chain fatty acid transport protein</fullName>
    </submittedName>
</protein>
<keyword evidence="4" id="KW-0812">Transmembrane</keyword>
<evidence type="ECO:0000256" key="1">
    <source>
        <dbReference type="ARBA" id="ARBA00004571"/>
    </source>
</evidence>
<dbReference type="Pfam" id="PF03349">
    <property type="entry name" value="Toluene_X"/>
    <property type="match status" value="1"/>
</dbReference>
<accession>A0A1H6L0F2</accession>
<dbReference type="RefSeq" id="WP_092791872.1">
    <property type="nucleotide sequence ID" value="NZ_FNXF01000004.1"/>
</dbReference>
<name>A0A1H6L0F2_9GAMM</name>
<dbReference type="EMBL" id="FNXF01000004">
    <property type="protein sequence ID" value="SEH79733.1"/>
    <property type="molecule type" value="Genomic_DNA"/>
</dbReference>
<feature type="chain" id="PRO_5011760094" evidence="8">
    <location>
        <begin position="23"/>
        <end position="489"/>
    </location>
</feature>
<evidence type="ECO:0000256" key="5">
    <source>
        <dbReference type="ARBA" id="ARBA00022729"/>
    </source>
</evidence>
<reference evidence="10" key="1">
    <citation type="submission" date="2016-10" db="EMBL/GenBank/DDBJ databases">
        <authorList>
            <person name="Varghese N."/>
            <person name="Submissions S."/>
        </authorList>
    </citation>
    <scope>NUCLEOTIDE SEQUENCE [LARGE SCALE GENOMIC DNA]</scope>
    <source>
        <strain evidence="10">DSM 17616</strain>
    </source>
</reference>
<keyword evidence="5 8" id="KW-0732">Signal</keyword>
<evidence type="ECO:0000256" key="2">
    <source>
        <dbReference type="ARBA" id="ARBA00008163"/>
    </source>
</evidence>
<evidence type="ECO:0000256" key="3">
    <source>
        <dbReference type="ARBA" id="ARBA00022452"/>
    </source>
</evidence>
<dbReference type="OrthoDB" id="19849at2"/>
<dbReference type="AlphaFoldDB" id="A0A1H6L0F2"/>
<keyword evidence="10" id="KW-1185">Reference proteome</keyword>
<comment type="subcellular location">
    <subcellularLocation>
        <location evidence="1">Cell outer membrane</location>
        <topology evidence="1">Multi-pass membrane protein</topology>
    </subcellularLocation>
</comment>
<dbReference type="GO" id="GO:0009279">
    <property type="term" value="C:cell outer membrane"/>
    <property type="evidence" value="ECO:0007669"/>
    <property type="project" value="UniProtKB-SubCell"/>
</dbReference>
<dbReference type="GO" id="GO:0015483">
    <property type="term" value="F:long-chain fatty acid transporting porin activity"/>
    <property type="evidence" value="ECO:0007669"/>
    <property type="project" value="TreeGrafter"/>
</dbReference>
<dbReference type="Gene3D" id="2.40.160.60">
    <property type="entry name" value="Outer membrane protein transport protein (OMPP1/FadL/TodX)"/>
    <property type="match status" value="1"/>
</dbReference>
<evidence type="ECO:0000313" key="9">
    <source>
        <dbReference type="EMBL" id="SEH79733.1"/>
    </source>
</evidence>
<evidence type="ECO:0000256" key="6">
    <source>
        <dbReference type="ARBA" id="ARBA00023136"/>
    </source>
</evidence>
<dbReference type="InterPro" id="IPR005017">
    <property type="entry name" value="OMPP1/FadL/TodX"/>
</dbReference>